<accession>A0A0D9XJN2</accession>
<name>A0A0D9XJN2_9ORYZ</name>
<dbReference type="AlphaFoldDB" id="A0A0D9XJN2"/>
<organism evidence="2 3">
    <name type="scientific">Leersia perrieri</name>
    <dbReference type="NCBI Taxonomy" id="77586"/>
    <lineage>
        <taxon>Eukaryota</taxon>
        <taxon>Viridiplantae</taxon>
        <taxon>Streptophyta</taxon>
        <taxon>Embryophyta</taxon>
        <taxon>Tracheophyta</taxon>
        <taxon>Spermatophyta</taxon>
        <taxon>Magnoliopsida</taxon>
        <taxon>Liliopsida</taxon>
        <taxon>Poales</taxon>
        <taxon>Poaceae</taxon>
        <taxon>BOP clade</taxon>
        <taxon>Oryzoideae</taxon>
        <taxon>Oryzeae</taxon>
        <taxon>Oryzinae</taxon>
        <taxon>Leersia</taxon>
    </lineage>
</organism>
<keyword evidence="3" id="KW-1185">Reference proteome</keyword>
<proteinExistence type="predicted"/>
<feature type="region of interest" description="Disordered" evidence="1">
    <location>
        <begin position="43"/>
        <end position="82"/>
    </location>
</feature>
<evidence type="ECO:0000256" key="1">
    <source>
        <dbReference type="SAM" id="MobiDB-lite"/>
    </source>
</evidence>
<feature type="compositionally biased region" description="Polar residues" evidence="1">
    <location>
        <begin position="58"/>
        <end position="72"/>
    </location>
</feature>
<evidence type="ECO:0000313" key="2">
    <source>
        <dbReference type="EnsemblPlants" id="LPERR10G07050.1"/>
    </source>
</evidence>
<dbReference type="EnsemblPlants" id="LPERR10G07050.1">
    <property type="protein sequence ID" value="LPERR10G07050.1"/>
    <property type="gene ID" value="LPERR10G07050"/>
</dbReference>
<protein>
    <submittedName>
        <fullName evidence="2">Uncharacterized protein</fullName>
    </submittedName>
</protein>
<dbReference type="HOGENOM" id="CLU_2230005_0_0_1"/>
<dbReference type="Gramene" id="LPERR10G07050.1">
    <property type="protein sequence ID" value="LPERR10G07050.1"/>
    <property type="gene ID" value="LPERR10G07050"/>
</dbReference>
<reference evidence="2 3" key="1">
    <citation type="submission" date="2012-08" db="EMBL/GenBank/DDBJ databases">
        <title>Oryza genome evolution.</title>
        <authorList>
            <person name="Wing R.A."/>
        </authorList>
    </citation>
    <scope>NUCLEOTIDE SEQUENCE</scope>
</reference>
<reference evidence="2" key="3">
    <citation type="submission" date="2015-04" db="UniProtKB">
        <authorList>
            <consortium name="EnsemblPlants"/>
        </authorList>
    </citation>
    <scope>IDENTIFICATION</scope>
</reference>
<reference evidence="3" key="2">
    <citation type="submission" date="2013-12" db="EMBL/GenBank/DDBJ databases">
        <authorList>
            <person name="Yu Y."/>
            <person name="Lee S."/>
            <person name="de Baynast K."/>
            <person name="Wissotski M."/>
            <person name="Liu L."/>
            <person name="Talag J."/>
            <person name="Goicoechea J."/>
            <person name="Angelova A."/>
            <person name="Jetty R."/>
            <person name="Kudrna D."/>
            <person name="Golser W."/>
            <person name="Rivera L."/>
            <person name="Zhang J."/>
            <person name="Wing R."/>
        </authorList>
    </citation>
    <scope>NUCLEOTIDE SEQUENCE</scope>
</reference>
<sequence length="106" mass="11922">EETTTGGVTANWEIPRRTHAFPPRDQTRHTRKGDERAREIELGESKTLAAPPAPRVSRTFQKLRSRPPQNLSPGGRNSAREGAAWIVGRQRWRRAGDGGSAWRWGI</sequence>
<evidence type="ECO:0000313" key="3">
    <source>
        <dbReference type="Proteomes" id="UP000032180"/>
    </source>
</evidence>
<dbReference type="Proteomes" id="UP000032180">
    <property type="component" value="Chromosome 10"/>
</dbReference>